<comment type="caution">
    <text evidence="1">The sequence shown here is derived from an EMBL/GenBank/DDBJ whole genome shotgun (WGS) entry which is preliminary data.</text>
</comment>
<organism evidence="1 2">
    <name type="scientific">Paenibacillus allorhizoplanae</name>
    <dbReference type="NCBI Taxonomy" id="2905648"/>
    <lineage>
        <taxon>Bacteria</taxon>
        <taxon>Bacillati</taxon>
        <taxon>Bacillota</taxon>
        <taxon>Bacilli</taxon>
        <taxon>Bacillales</taxon>
        <taxon>Paenibacillaceae</taxon>
        <taxon>Paenibacillus</taxon>
    </lineage>
</organism>
<evidence type="ECO:0000313" key="1">
    <source>
        <dbReference type="EMBL" id="CAH1227161.1"/>
    </source>
</evidence>
<protein>
    <submittedName>
        <fullName evidence="1">Uncharacterized protein</fullName>
    </submittedName>
</protein>
<accession>A0ABM9CX11</accession>
<reference evidence="1" key="1">
    <citation type="submission" date="2022-01" db="EMBL/GenBank/DDBJ databases">
        <authorList>
            <person name="Criscuolo A."/>
        </authorList>
    </citation>
    <scope>NUCLEOTIDE SEQUENCE</scope>
    <source>
        <strain evidence="1">CIP111891</strain>
    </source>
</reference>
<name>A0ABM9CX11_9BACL</name>
<dbReference type="Proteomes" id="UP000838821">
    <property type="component" value="Unassembled WGS sequence"/>
</dbReference>
<proteinExistence type="predicted"/>
<keyword evidence="2" id="KW-1185">Reference proteome</keyword>
<gene>
    <name evidence="1" type="ORF">PAECIP111891_06084</name>
</gene>
<sequence>MEHSGLPVLKLMSMYTEAGHTEGFHYYRDTYSLLFIHARSVILTINNHTHRLEGIGCVNLPPHTSIHIQSEDLIENFPSSTDQLRRRESDRYLG</sequence>
<evidence type="ECO:0000313" key="2">
    <source>
        <dbReference type="Proteomes" id="UP000838821"/>
    </source>
</evidence>
<dbReference type="EMBL" id="CAKMMW010000028">
    <property type="protein sequence ID" value="CAH1227161.1"/>
    <property type="molecule type" value="Genomic_DNA"/>
</dbReference>